<evidence type="ECO:0000256" key="6">
    <source>
        <dbReference type="ARBA" id="ARBA00022490"/>
    </source>
</evidence>
<evidence type="ECO:0000256" key="2">
    <source>
        <dbReference type="ARBA" id="ARBA00004496"/>
    </source>
</evidence>
<dbReference type="AlphaFoldDB" id="A0A2T3AST1"/>
<dbReference type="GO" id="GO:0002098">
    <property type="term" value="P:tRNA wobble uridine modification"/>
    <property type="evidence" value="ECO:0007669"/>
    <property type="project" value="InterPro"/>
</dbReference>
<accession>A0A2T3AST1</accession>
<dbReference type="Gene3D" id="2.130.10.10">
    <property type="entry name" value="YVTN repeat-like/Quinoprotein amine dehydrogenase"/>
    <property type="match status" value="3"/>
</dbReference>
<evidence type="ECO:0000256" key="11">
    <source>
        <dbReference type="PROSITE-ProRule" id="PRU00221"/>
    </source>
</evidence>
<evidence type="ECO:0000313" key="13">
    <source>
        <dbReference type="Proteomes" id="UP000241818"/>
    </source>
</evidence>
<dbReference type="UniPathway" id="UPA00988"/>
<dbReference type="PRINTS" id="PR00320">
    <property type="entry name" value="GPROTEINBRPT"/>
</dbReference>
<evidence type="ECO:0000256" key="9">
    <source>
        <dbReference type="ARBA" id="ARBA00022737"/>
    </source>
</evidence>
<dbReference type="SMART" id="SM00320">
    <property type="entry name" value="WD40"/>
    <property type="match status" value="11"/>
</dbReference>
<dbReference type="PANTHER" id="PTHR44111">
    <property type="entry name" value="ELONGATOR COMPLEX PROTEIN 2"/>
    <property type="match status" value="1"/>
</dbReference>
<dbReference type="InterPro" id="IPR001680">
    <property type="entry name" value="WD40_rpt"/>
</dbReference>
<dbReference type="Pfam" id="PF00400">
    <property type="entry name" value="WD40"/>
    <property type="match status" value="6"/>
</dbReference>
<dbReference type="InterPro" id="IPR037289">
    <property type="entry name" value="Elp2"/>
</dbReference>
<feature type="repeat" description="WD" evidence="11">
    <location>
        <begin position="100"/>
        <end position="141"/>
    </location>
</feature>
<dbReference type="Proteomes" id="UP000241818">
    <property type="component" value="Unassembled WGS sequence"/>
</dbReference>
<keyword evidence="13" id="KW-1185">Reference proteome</keyword>
<dbReference type="STRING" id="857342.A0A2T3AST1"/>
<dbReference type="InterPro" id="IPR036322">
    <property type="entry name" value="WD40_repeat_dom_sf"/>
</dbReference>
<dbReference type="FunCoup" id="A0A2T3AST1">
    <property type="interactions" value="1089"/>
</dbReference>
<feature type="repeat" description="WD" evidence="11">
    <location>
        <begin position="390"/>
        <end position="420"/>
    </location>
</feature>
<evidence type="ECO:0000256" key="1">
    <source>
        <dbReference type="ARBA" id="ARBA00004123"/>
    </source>
</evidence>
<evidence type="ECO:0000256" key="3">
    <source>
        <dbReference type="ARBA" id="ARBA00005043"/>
    </source>
</evidence>
<organism evidence="12 13">
    <name type="scientific">Amorphotheca resinae ATCC 22711</name>
    <dbReference type="NCBI Taxonomy" id="857342"/>
    <lineage>
        <taxon>Eukaryota</taxon>
        <taxon>Fungi</taxon>
        <taxon>Dikarya</taxon>
        <taxon>Ascomycota</taxon>
        <taxon>Pezizomycotina</taxon>
        <taxon>Leotiomycetes</taxon>
        <taxon>Helotiales</taxon>
        <taxon>Amorphothecaceae</taxon>
        <taxon>Amorphotheca</taxon>
    </lineage>
</organism>
<keyword evidence="9" id="KW-0677">Repeat</keyword>
<dbReference type="GO" id="GO:0005634">
    <property type="term" value="C:nucleus"/>
    <property type="evidence" value="ECO:0007669"/>
    <property type="project" value="UniProtKB-SubCell"/>
</dbReference>
<comment type="pathway">
    <text evidence="3">tRNA modification; 5-methoxycarbonylmethyl-2-thiouridine-tRNA biosynthesis.</text>
</comment>
<keyword evidence="6" id="KW-0963">Cytoplasm</keyword>
<evidence type="ECO:0000256" key="8">
    <source>
        <dbReference type="ARBA" id="ARBA00022694"/>
    </source>
</evidence>
<dbReference type="InParanoid" id="A0A2T3AST1"/>
<dbReference type="GO" id="GO:0033588">
    <property type="term" value="C:elongator holoenzyme complex"/>
    <property type="evidence" value="ECO:0007669"/>
    <property type="project" value="InterPro"/>
</dbReference>
<feature type="repeat" description="WD" evidence="11">
    <location>
        <begin position="198"/>
        <end position="245"/>
    </location>
</feature>
<feature type="repeat" description="WD" evidence="11">
    <location>
        <begin position="285"/>
        <end position="318"/>
    </location>
</feature>
<keyword evidence="10" id="KW-0539">Nucleus</keyword>
<dbReference type="GeneID" id="36570080"/>
<name>A0A2T3AST1_AMORE</name>
<dbReference type="PROSITE" id="PS50082">
    <property type="entry name" value="WD_REPEATS_2"/>
    <property type="match status" value="6"/>
</dbReference>
<dbReference type="OrthoDB" id="27911at2759"/>
<keyword evidence="7 11" id="KW-0853">WD repeat</keyword>
<proteinExistence type="inferred from homology"/>
<evidence type="ECO:0000256" key="10">
    <source>
        <dbReference type="ARBA" id="ARBA00023242"/>
    </source>
</evidence>
<dbReference type="InterPro" id="IPR020472">
    <property type="entry name" value="WD40_PAC1"/>
</dbReference>
<sequence>MVQLNAEYLAAGANRHPAAADWDESGILAFGADRNIALWRPQNSGSRGVYDFLQGHTDTVNVVKFVPNSQGILLSGSVDKTVKIWKRATTSEHYTCAQTISDHASSINCIAVAPGATIFASGSADATIKIWCLDESNTASLRQSITVTPRFFPLAMALSPLTGALDSYVLAVAGTKDIIQLYVLDSQSGPEFKLQATLSGHEGWIRSLEFTKESDSPHSDLLLASASQDKYIRLWRVHQGKELPAAAASADPSLGAFLPGKSLSNKAHRFKAQGLDYSATFEALLLGHEDWIYSTRWRRDKKLQLLSASADNSLAIWEPDATTGVWVTITRLGEISSEKGSTTATGSTGGFWTGLWSPSGSTVVCLGRTGSWRLWNHSDEQDRWIQGVGISGHTQSITGIAWSQDGDYLLSTSSDQTTRLHAKWKRGEQYSWHEMARPQIHGYDLNCIDSLDSSRFVSGADEKLLRVFNEPRAVANLLSKLCGFGGSHLEEMPDAANMPVLGLSNKAIEAIGDDEEVLNGNENDREAIDPASVVHKSTLDLDYPPTEEHLSRHTLWPEMEKLYGHGYEISALAASHDGSVVATACKASSIDHAVIRLFETKTWHEIKPPLTAHSLTVTRLRFSADDQYLLSVGRDRQWAVFQRDATDKSKYTQFALDPKGHTRMILDAAWAPTPLPLFATAGRDKQVKIWVRDEASAGFVHKATITEEGPVTAIDFLDAETGDGQVCLAVGMETGHFKIYSLVIKGDFSAQEIELASPISYANPARAITQLAWKPANRAHPGESGMELAIASEDGSLRVYSCNLAES</sequence>
<dbReference type="PANTHER" id="PTHR44111:SF1">
    <property type="entry name" value="ELONGATOR COMPLEX PROTEIN 2"/>
    <property type="match status" value="1"/>
</dbReference>
<dbReference type="FunFam" id="2.130.10.10:FF:000400">
    <property type="entry name" value="Elongator acetyltransferase complex subunit 2"/>
    <property type="match status" value="1"/>
</dbReference>
<dbReference type="RefSeq" id="XP_024717733.1">
    <property type="nucleotide sequence ID" value="XM_024861999.1"/>
</dbReference>
<evidence type="ECO:0000256" key="5">
    <source>
        <dbReference type="ARBA" id="ARBA00020267"/>
    </source>
</evidence>
<feature type="repeat" description="WD" evidence="11">
    <location>
        <begin position="53"/>
        <end position="95"/>
    </location>
</feature>
<protein>
    <recommendedName>
        <fullName evidence="5">Elongator complex protein 2</fullName>
    </recommendedName>
</protein>
<dbReference type="SUPFAM" id="SSF50998">
    <property type="entry name" value="Quinoprotein alcohol dehydrogenase-like"/>
    <property type="match status" value="1"/>
</dbReference>
<feature type="repeat" description="WD" evidence="11">
    <location>
        <begin position="658"/>
        <end position="690"/>
    </location>
</feature>
<keyword evidence="8" id="KW-0819">tRNA processing</keyword>
<dbReference type="SUPFAM" id="SSF50978">
    <property type="entry name" value="WD40 repeat-like"/>
    <property type="match status" value="1"/>
</dbReference>
<gene>
    <name evidence="12" type="ORF">M430DRAFT_126756</name>
</gene>
<dbReference type="CDD" id="cd00200">
    <property type="entry name" value="WD40"/>
    <property type="match status" value="1"/>
</dbReference>
<dbReference type="GO" id="GO:0005737">
    <property type="term" value="C:cytoplasm"/>
    <property type="evidence" value="ECO:0007669"/>
    <property type="project" value="UniProtKB-SubCell"/>
</dbReference>
<dbReference type="InterPro" id="IPR011047">
    <property type="entry name" value="Quinoprotein_ADH-like_sf"/>
</dbReference>
<evidence type="ECO:0000256" key="4">
    <source>
        <dbReference type="ARBA" id="ARBA00005881"/>
    </source>
</evidence>
<dbReference type="PROSITE" id="PS50294">
    <property type="entry name" value="WD_REPEATS_REGION"/>
    <property type="match status" value="4"/>
</dbReference>
<comment type="similarity">
    <text evidence="4">Belongs to the WD repeat ELP2 family.</text>
</comment>
<reference evidence="12 13" key="1">
    <citation type="journal article" date="2018" name="New Phytol.">
        <title>Comparative genomics and transcriptomics depict ericoid mycorrhizal fungi as versatile saprotrophs and plant mutualists.</title>
        <authorList>
            <person name="Martino E."/>
            <person name="Morin E."/>
            <person name="Grelet G.A."/>
            <person name="Kuo A."/>
            <person name="Kohler A."/>
            <person name="Daghino S."/>
            <person name="Barry K.W."/>
            <person name="Cichocki N."/>
            <person name="Clum A."/>
            <person name="Dockter R.B."/>
            <person name="Hainaut M."/>
            <person name="Kuo R.C."/>
            <person name="LaButti K."/>
            <person name="Lindahl B.D."/>
            <person name="Lindquist E.A."/>
            <person name="Lipzen A."/>
            <person name="Khouja H.R."/>
            <person name="Magnuson J."/>
            <person name="Murat C."/>
            <person name="Ohm R.A."/>
            <person name="Singer S.W."/>
            <person name="Spatafora J.W."/>
            <person name="Wang M."/>
            <person name="Veneault-Fourrey C."/>
            <person name="Henrissat B."/>
            <person name="Grigoriev I.V."/>
            <person name="Martin F.M."/>
            <person name="Perotto S."/>
        </authorList>
    </citation>
    <scope>NUCLEOTIDE SEQUENCE [LARGE SCALE GENOMIC DNA]</scope>
    <source>
        <strain evidence="12 13">ATCC 22711</strain>
    </source>
</reference>
<comment type="subcellular location">
    <subcellularLocation>
        <location evidence="2">Cytoplasm</location>
    </subcellularLocation>
    <subcellularLocation>
        <location evidence="1">Nucleus</location>
    </subcellularLocation>
</comment>
<dbReference type="FunFam" id="2.130.10.10:FF:001289">
    <property type="entry name" value="RNA polymerase II Elongator subunit"/>
    <property type="match status" value="1"/>
</dbReference>
<evidence type="ECO:0000256" key="7">
    <source>
        <dbReference type="ARBA" id="ARBA00022574"/>
    </source>
</evidence>
<dbReference type="EMBL" id="KZ679016">
    <property type="protein sequence ID" value="PSS10554.1"/>
    <property type="molecule type" value="Genomic_DNA"/>
</dbReference>
<evidence type="ECO:0000313" key="12">
    <source>
        <dbReference type="EMBL" id="PSS10554.1"/>
    </source>
</evidence>
<dbReference type="InterPro" id="IPR015943">
    <property type="entry name" value="WD40/YVTN_repeat-like_dom_sf"/>
</dbReference>